<evidence type="ECO:0000256" key="1">
    <source>
        <dbReference type="SAM" id="MobiDB-lite"/>
    </source>
</evidence>
<keyword evidence="2" id="KW-0812">Transmembrane</keyword>
<protein>
    <submittedName>
        <fullName evidence="3">Uncharacterized protein</fullName>
    </submittedName>
</protein>
<proteinExistence type="predicted"/>
<dbReference type="Proteomes" id="UP000188318">
    <property type="component" value="Unassembled WGS sequence"/>
</dbReference>
<dbReference type="PANTHER" id="PTHR37490">
    <property type="entry name" value="EXPRESSED PROTEIN"/>
    <property type="match status" value="1"/>
</dbReference>
<evidence type="ECO:0000256" key="2">
    <source>
        <dbReference type="SAM" id="Phobius"/>
    </source>
</evidence>
<feature type="transmembrane region" description="Helical" evidence="2">
    <location>
        <begin position="349"/>
        <end position="372"/>
    </location>
</feature>
<accession>A0A1R3RAB5</accession>
<dbReference type="AlphaFoldDB" id="A0A1R3RAB5"/>
<dbReference type="STRING" id="602072.A0A1R3RAB5"/>
<keyword evidence="4" id="KW-1185">Reference proteome</keyword>
<reference evidence="4" key="1">
    <citation type="journal article" date="2017" name="Genome Biol.">
        <title>Comparative genomics reveals high biological diversity and specific adaptations in the industrially and medically important fungal genus Aspergillus.</title>
        <authorList>
            <person name="de Vries R.P."/>
            <person name="Riley R."/>
            <person name="Wiebenga A."/>
            <person name="Aguilar-Osorio G."/>
            <person name="Amillis S."/>
            <person name="Uchima C.A."/>
            <person name="Anderluh G."/>
            <person name="Asadollahi M."/>
            <person name="Askin M."/>
            <person name="Barry K."/>
            <person name="Battaglia E."/>
            <person name="Bayram O."/>
            <person name="Benocci T."/>
            <person name="Braus-Stromeyer S.A."/>
            <person name="Caldana C."/>
            <person name="Canovas D."/>
            <person name="Cerqueira G.C."/>
            <person name="Chen F."/>
            <person name="Chen W."/>
            <person name="Choi C."/>
            <person name="Clum A."/>
            <person name="Dos Santos R.A."/>
            <person name="Damasio A.R."/>
            <person name="Diallinas G."/>
            <person name="Emri T."/>
            <person name="Fekete E."/>
            <person name="Flipphi M."/>
            <person name="Freyberg S."/>
            <person name="Gallo A."/>
            <person name="Gournas C."/>
            <person name="Habgood R."/>
            <person name="Hainaut M."/>
            <person name="Harispe M.L."/>
            <person name="Henrissat B."/>
            <person name="Hilden K.S."/>
            <person name="Hope R."/>
            <person name="Hossain A."/>
            <person name="Karabika E."/>
            <person name="Karaffa L."/>
            <person name="Karanyi Z."/>
            <person name="Krasevec N."/>
            <person name="Kuo A."/>
            <person name="Kusch H."/>
            <person name="LaButti K."/>
            <person name="Lagendijk E.L."/>
            <person name="Lapidus A."/>
            <person name="Levasseur A."/>
            <person name="Lindquist E."/>
            <person name="Lipzen A."/>
            <person name="Logrieco A.F."/>
            <person name="MacCabe A."/>
            <person name="Maekelae M.R."/>
            <person name="Malavazi I."/>
            <person name="Melin P."/>
            <person name="Meyer V."/>
            <person name="Mielnichuk N."/>
            <person name="Miskei M."/>
            <person name="Molnar A.P."/>
            <person name="Mule G."/>
            <person name="Ngan C.Y."/>
            <person name="Orejas M."/>
            <person name="Orosz E."/>
            <person name="Ouedraogo J.P."/>
            <person name="Overkamp K.M."/>
            <person name="Park H.-S."/>
            <person name="Perrone G."/>
            <person name="Piumi F."/>
            <person name="Punt P.J."/>
            <person name="Ram A.F."/>
            <person name="Ramon A."/>
            <person name="Rauscher S."/>
            <person name="Record E."/>
            <person name="Riano-Pachon D.M."/>
            <person name="Robert V."/>
            <person name="Roehrig J."/>
            <person name="Ruller R."/>
            <person name="Salamov A."/>
            <person name="Salih N.S."/>
            <person name="Samson R.A."/>
            <person name="Sandor E."/>
            <person name="Sanguinetti M."/>
            <person name="Schuetze T."/>
            <person name="Sepcic K."/>
            <person name="Shelest E."/>
            <person name="Sherlock G."/>
            <person name="Sophianopoulou V."/>
            <person name="Squina F.M."/>
            <person name="Sun H."/>
            <person name="Susca A."/>
            <person name="Todd R.B."/>
            <person name="Tsang A."/>
            <person name="Unkles S.E."/>
            <person name="van de Wiele N."/>
            <person name="van Rossen-Uffink D."/>
            <person name="Oliveira J.V."/>
            <person name="Vesth T.C."/>
            <person name="Visser J."/>
            <person name="Yu J.-H."/>
            <person name="Zhou M."/>
            <person name="Andersen M.R."/>
            <person name="Archer D.B."/>
            <person name="Baker S.E."/>
            <person name="Benoit I."/>
            <person name="Brakhage A.A."/>
            <person name="Braus G.H."/>
            <person name="Fischer R."/>
            <person name="Frisvad J.C."/>
            <person name="Goldman G.H."/>
            <person name="Houbraken J."/>
            <person name="Oakley B."/>
            <person name="Pocsi I."/>
            <person name="Scazzocchio C."/>
            <person name="Seiboth B."/>
            <person name="vanKuyk P.A."/>
            <person name="Wortman J."/>
            <person name="Dyer P.S."/>
            <person name="Grigoriev I.V."/>
        </authorList>
    </citation>
    <scope>NUCLEOTIDE SEQUENCE [LARGE SCALE GENOMIC DNA]</scope>
    <source>
        <strain evidence="4">ITEM 5010</strain>
    </source>
</reference>
<name>A0A1R3RAB5_ASPC5</name>
<dbReference type="VEuPathDB" id="FungiDB:ASPCADRAFT_211235"/>
<evidence type="ECO:0000313" key="4">
    <source>
        <dbReference type="Proteomes" id="UP000188318"/>
    </source>
</evidence>
<keyword evidence="2" id="KW-1133">Transmembrane helix</keyword>
<gene>
    <name evidence="3" type="ORF">ASPCADRAFT_211235</name>
</gene>
<dbReference type="InterPro" id="IPR021838">
    <property type="entry name" value="DUF3431"/>
</dbReference>
<feature type="compositionally biased region" description="Polar residues" evidence="1">
    <location>
        <begin position="68"/>
        <end position="82"/>
    </location>
</feature>
<feature type="non-terminal residue" evidence="3">
    <location>
        <position position="373"/>
    </location>
</feature>
<feature type="compositionally biased region" description="Low complexity" evidence="1">
    <location>
        <begin position="48"/>
        <end position="62"/>
    </location>
</feature>
<dbReference type="OrthoDB" id="426718at2759"/>
<feature type="region of interest" description="Disordered" evidence="1">
    <location>
        <begin position="48"/>
        <end position="108"/>
    </location>
</feature>
<dbReference type="Pfam" id="PF11913">
    <property type="entry name" value="DUF3431"/>
    <property type="match status" value="1"/>
</dbReference>
<keyword evidence="2" id="KW-0472">Membrane</keyword>
<dbReference type="PANTHER" id="PTHR37490:SF2">
    <property type="match status" value="1"/>
</dbReference>
<sequence length="373" mass="42523">MRLSYRIGAAALIILAIILIKRHLDLVQDDARVQSGWSFSSFSAESAADTSSSSNSNGNGNSDKVISDSATDPNTNRVSTPKSPKPKLTGSDMTNSKDSDSVSRPMYETTPIIVPNDRVIVMARLSTEDTSWVSTDLNDWRNVIYTVDDINASRHTPKNKGREALAYLQYIVDHYDDLPSTMVFIHSHKDGWPGAWHTDTMAYSNVDSIRALQTDFVQRNGYVNLRCQQSPGCPDEIRPFRDPPQFGRTTERVYAQSWIELFNNTDVPEVVGVACCSQFAVSKEQVLKRPLDHYQWFYDWVLNTGLSDDLAAHVMEYSWHIIFGQEALPRRLPMLPGCLRKSLFLVIRLYRIPLLFYLPLFFFSYFLFLTFYL</sequence>
<dbReference type="OMA" id="HVMEYSW"/>
<dbReference type="EMBL" id="KV907511">
    <property type="protein sequence ID" value="OOF91424.1"/>
    <property type="molecule type" value="Genomic_DNA"/>
</dbReference>
<evidence type="ECO:0000313" key="3">
    <source>
        <dbReference type="EMBL" id="OOF91424.1"/>
    </source>
</evidence>
<organism evidence="3 4">
    <name type="scientific">Aspergillus carbonarius (strain ITEM 5010)</name>
    <dbReference type="NCBI Taxonomy" id="602072"/>
    <lineage>
        <taxon>Eukaryota</taxon>
        <taxon>Fungi</taxon>
        <taxon>Dikarya</taxon>
        <taxon>Ascomycota</taxon>
        <taxon>Pezizomycotina</taxon>
        <taxon>Eurotiomycetes</taxon>
        <taxon>Eurotiomycetidae</taxon>
        <taxon>Eurotiales</taxon>
        <taxon>Aspergillaceae</taxon>
        <taxon>Aspergillus</taxon>
        <taxon>Aspergillus subgen. Circumdati</taxon>
    </lineage>
</organism>